<comment type="caution">
    <text evidence="1">The sequence shown here is derived from an EMBL/GenBank/DDBJ whole genome shotgun (WGS) entry which is preliminary data.</text>
</comment>
<accession>A0ABD0V896</accession>
<evidence type="ECO:0000313" key="1">
    <source>
        <dbReference type="EMBL" id="KAL0918836.1"/>
    </source>
</evidence>
<proteinExistence type="predicted"/>
<reference evidence="1 2" key="1">
    <citation type="journal article" date="2024" name="Plant Biotechnol. J.">
        <title>Dendrobium thyrsiflorum genome and its molecular insights into genes involved in important horticultural traits.</title>
        <authorList>
            <person name="Chen B."/>
            <person name="Wang J.Y."/>
            <person name="Zheng P.J."/>
            <person name="Li K.L."/>
            <person name="Liang Y.M."/>
            <person name="Chen X.F."/>
            <person name="Zhang C."/>
            <person name="Zhao X."/>
            <person name="He X."/>
            <person name="Zhang G.Q."/>
            <person name="Liu Z.J."/>
            <person name="Xu Q."/>
        </authorList>
    </citation>
    <scope>NUCLEOTIDE SEQUENCE [LARGE SCALE GENOMIC DNA]</scope>
    <source>
        <strain evidence="1">GZMU011</strain>
    </source>
</reference>
<dbReference type="EMBL" id="JANQDX010000009">
    <property type="protein sequence ID" value="KAL0918836.1"/>
    <property type="molecule type" value="Genomic_DNA"/>
</dbReference>
<name>A0ABD0V896_DENTH</name>
<evidence type="ECO:0000313" key="2">
    <source>
        <dbReference type="Proteomes" id="UP001552299"/>
    </source>
</evidence>
<organism evidence="1 2">
    <name type="scientific">Dendrobium thyrsiflorum</name>
    <name type="common">Pinecone-like raceme dendrobium</name>
    <name type="synonym">Orchid</name>
    <dbReference type="NCBI Taxonomy" id="117978"/>
    <lineage>
        <taxon>Eukaryota</taxon>
        <taxon>Viridiplantae</taxon>
        <taxon>Streptophyta</taxon>
        <taxon>Embryophyta</taxon>
        <taxon>Tracheophyta</taxon>
        <taxon>Spermatophyta</taxon>
        <taxon>Magnoliopsida</taxon>
        <taxon>Liliopsida</taxon>
        <taxon>Asparagales</taxon>
        <taxon>Orchidaceae</taxon>
        <taxon>Epidendroideae</taxon>
        <taxon>Malaxideae</taxon>
        <taxon>Dendrobiinae</taxon>
        <taxon>Dendrobium</taxon>
    </lineage>
</organism>
<dbReference type="AlphaFoldDB" id="A0ABD0V896"/>
<keyword evidence="2" id="KW-1185">Reference proteome</keyword>
<gene>
    <name evidence="1" type="ORF">M5K25_010877</name>
</gene>
<dbReference type="Proteomes" id="UP001552299">
    <property type="component" value="Unassembled WGS sequence"/>
</dbReference>
<sequence length="98" mass="11160">MGTGCDAYDETGSLISTPERGESRLRFHTEYLELYSSIGYDYCGPALVTDPKIICIQLINFFLIHCILICRLVTGIENAATVEQFYDKSNWCIILQKR</sequence>
<protein>
    <submittedName>
        <fullName evidence="1">Uncharacterized protein</fullName>
    </submittedName>
</protein>